<reference evidence="4" key="1">
    <citation type="journal article" date="2019" name="Int. J. Syst. Evol. Microbiol.">
        <title>The Global Catalogue of Microorganisms (GCM) 10K type strain sequencing project: providing services to taxonomists for standard genome sequencing and annotation.</title>
        <authorList>
            <consortium name="The Broad Institute Genomics Platform"/>
            <consortium name="The Broad Institute Genome Sequencing Center for Infectious Disease"/>
            <person name="Wu L."/>
            <person name="Ma J."/>
        </authorList>
    </citation>
    <scope>NUCLEOTIDE SEQUENCE [LARGE SCALE GENOMIC DNA]</scope>
    <source>
        <strain evidence="4">CGMCC 4.7152</strain>
    </source>
</reference>
<evidence type="ECO:0000313" key="4">
    <source>
        <dbReference type="Proteomes" id="UP001595912"/>
    </source>
</evidence>
<keyword evidence="2" id="KW-0812">Transmembrane</keyword>
<protein>
    <submittedName>
        <fullName evidence="3">Uncharacterized protein</fullName>
    </submittedName>
</protein>
<evidence type="ECO:0000313" key="3">
    <source>
        <dbReference type="EMBL" id="MFC4996425.1"/>
    </source>
</evidence>
<dbReference type="Proteomes" id="UP001595912">
    <property type="component" value="Unassembled WGS sequence"/>
</dbReference>
<evidence type="ECO:0000256" key="1">
    <source>
        <dbReference type="SAM" id="MobiDB-lite"/>
    </source>
</evidence>
<gene>
    <name evidence="3" type="ORF">ACFPIJ_01135</name>
</gene>
<sequence>MDTLSVLDERLTDRLTDVAAAAPDRLGVPVEELRRRGARRRRIRIGVASAAVLLVAGGTAGGVLSGALGGGSGGGSTVGAPPTTAGAAGRPSAGASTEGGAGSDTGYAVVGPVTTIDTGEAIAGGTLTIWFAVHEGRFLQAVGQRGPDGKLALTGVTNDPDVTGTGPGDVGFHAGWDVGSDPDRFFTGYVVGDVTTVTLTVDGVPVTAKVATWPENPAVHVWWLRVPAAAAGVASPVQVGNLVATNAAGTVVAALPSGGVGAG</sequence>
<comment type="caution">
    <text evidence="3">The sequence shown here is derived from an EMBL/GenBank/DDBJ whole genome shotgun (WGS) entry which is preliminary data.</text>
</comment>
<keyword evidence="2" id="KW-0472">Membrane</keyword>
<organism evidence="3 4">
    <name type="scientific">Dactylosporangium cerinum</name>
    <dbReference type="NCBI Taxonomy" id="1434730"/>
    <lineage>
        <taxon>Bacteria</taxon>
        <taxon>Bacillati</taxon>
        <taxon>Actinomycetota</taxon>
        <taxon>Actinomycetes</taxon>
        <taxon>Micromonosporales</taxon>
        <taxon>Micromonosporaceae</taxon>
        <taxon>Dactylosporangium</taxon>
    </lineage>
</organism>
<feature type="compositionally biased region" description="Low complexity" evidence="1">
    <location>
        <begin position="78"/>
        <end position="96"/>
    </location>
</feature>
<keyword evidence="4" id="KW-1185">Reference proteome</keyword>
<name>A0ABV9VLL1_9ACTN</name>
<dbReference type="RefSeq" id="WP_380112629.1">
    <property type="nucleotide sequence ID" value="NZ_JBHSIU010000004.1"/>
</dbReference>
<keyword evidence="2" id="KW-1133">Transmembrane helix</keyword>
<dbReference type="EMBL" id="JBHSIU010000004">
    <property type="protein sequence ID" value="MFC4996425.1"/>
    <property type="molecule type" value="Genomic_DNA"/>
</dbReference>
<accession>A0ABV9VLL1</accession>
<feature type="transmembrane region" description="Helical" evidence="2">
    <location>
        <begin position="43"/>
        <end position="68"/>
    </location>
</feature>
<proteinExistence type="predicted"/>
<feature type="region of interest" description="Disordered" evidence="1">
    <location>
        <begin position="70"/>
        <end position="104"/>
    </location>
</feature>
<evidence type="ECO:0000256" key="2">
    <source>
        <dbReference type="SAM" id="Phobius"/>
    </source>
</evidence>